<dbReference type="InterPro" id="IPR050936">
    <property type="entry name" value="AP-1-like"/>
</dbReference>
<dbReference type="GO" id="GO:0000976">
    <property type="term" value="F:transcription cis-regulatory region binding"/>
    <property type="evidence" value="ECO:0007669"/>
    <property type="project" value="InterPro"/>
</dbReference>
<feature type="compositionally biased region" description="Low complexity" evidence="4">
    <location>
        <begin position="431"/>
        <end position="443"/>
    </location>
</feature>
<dbReference type="SMART" id="SM00338">
    <property type="entry name" value="BRLZ"/>
    <property type="match status" value="1"/>
</dbReference>
<dbReference type="InterPro" id="IPR004827">
    <property type="entry name" value="bZIP"/>
</dbReference>
<keyword evidence="7" id="KW-1185">Reference proteome</keyword>
<proteinExistence type="predicted"/>
<dbReference type="Proteomes" id="UP000780801">
    <property type="component" value="Unassembled WGS sequence"/>
</dbReference>
<feature type="region of interest" description="Disordered" evidence="4">
    <location>
        <begin position="138"/>
        <end position="206"/>
    </location>
</feature>
<reference evidence="6" key="1">
    <citation type="journal article" date="2020" name="Fungal Divers.">
        <title>Resolving the Mortierellaceae phylogeny through synthesis of multi-gene phylogenetics and phylogenomics.</title>
        <authorList>
            <person name="Vandepol N."/>
            <person name="Liber J."/>
            <person name="Desiro A."/>
            <person name="Na H."/>
            <person name="Kennedy M."/>
            <person name="Barry K."/>
            <person name="Grigoriev I.V."/>
            <person name="Miller A.N."/>
            <person name="O'Donnell K."/>
            <person name="Stajich J.E."/>
            <person name="Bonito G."/>
        </authorList>
    </citation>
    <scope>NUCLEOTIDE SEQUENCE</scope>
    <source>
        <strain evidence="6">KOD1015</strain>
    </source>
</reference>
<comment type="subcellular location">
    <subcellularLocation>
        <location evidence="1">Nucleus</location>
    </subcellularLocation>
</comment>
<feature type="compositionally biased region" description="Polar residues" evidence="4">
    <location>
        <begin position="158"/>
        <end position="174"/>
    </location>
</feature>
<dbReference type="PANTHER" id="PTHR40621:SF10">
    <property type="entry name" value="BZIP DOMAIN-CONTAINING PROTEIN"/>
    <property type="match status" value="1"/>
</dbReference>
<dbReference type="Pfam" id="PF00170">
    <property type="entry name" value="bZIP_1"/>
    <property type="match status" value="1"/>
</dbReference>
<gene>
    <name evidence="6" type="ORF">BGW38_001029</name>
</gene>
<name>A0A9P6KI11_9FUNG</name>
<dbReference type="SUPFAM" id="SSF57959">
    <property type="entry name" value="Leucine zipper domain"/>
    <property type="match status" value="1"/>
</dbReference>
<feature type="region of interest" description="Disordered" evidence="4">
    <location>
        <begin position="100"/>
        <end position="123"/>
    </location>
</feature>
<dbReference type="AlphaFoldDB" id="A0A9P6KI11"/>
<dbReference type="PANTHER" id="PTHR40621">
    <property type="entry name" value="TRANSCRIPTION FACTOR KAPC-RELATED"/>
    <property type="match status" value="1"/>
</dbReference>
<evidence type="ECO:0000256" key="4">
    <source>
        <dbReference type="SAM" id="MobiDB-lite"/>
    </source>
</evidence>
<protein>
    <recommendedName>
        <fullName evidence="5">BZIP domain-containing protein</fullName>
    </recommendedName>
</protein>
<feature type="compositionally biased region" description="Low complexity" evidence="4">
    <location>
        <begin position="197"/>
        <end position="206"/>
    </location>
</feature>
<feature type="region of interest" description="Disordered" evidence="4">
    <location>
        <begin position="431"/>
        <end position="463"/>
    </location>
</feature>
<keyword evidence="3" id="KW-0175">Coiled coil</keyword>
<evidence type="ECO:0000256" key="2">
    <source>
        <dbReference type="ARBA" id="ARBA00023242"/>
    </source>
</evidence>
<feature type="compositionally biased region" description="Acidic residues" evidence="4">
    <location>
        <begin position="286"/>
        <end position="295"/>
    </location>
</feature>
<dbReference type="InterPro" id="IPR046347">
    <property type="entry name" value="bZIP_sf"/>
</dbReference>
<feature type="compositionally biased region" description="Low complexity" evidence="4">
    <location>
        <begin position="315"/>
        <end position="330"/>
    </location>
</feature>
<dbReference type="OrthoDB" id="5571888at2759"/>
<evidence type="ECO:0000256" key="3">
    <source>
        <dbReference type="SAM" id="Coils"/>
    </source>
</evidence>
<feature type="compositionally biased region" description="Pro residues" evidence="4">
    <location>
        <begin position="106"/>
        <end position="118"/>
    </location>
</feature>
<feature type="domain" description="BZIP" evidence="5">
    <location>
        <begin position="356"/>
        <end position="419"/>
    </location>
</feature>
<evidence type="ECO:0000313" key="7">
    <source>
        <dbReference type="Proteomes" id="UP000780801"/>
    </source>
</evidence>
<accession>A0A9P6KI11</accession>
<keyword evidence="2" id="KW-0539">Nucleus</keyword>
<feature type="region of interest" description="Disordered" evidence="4">
    <location>
        <begin position="283"/>
        <end position="367"/>
    </location>
</feature>
<feature type="compositionally biased region" description="Basic and acidic residues" evidence="4">
    <location>
        <begin position="444"/>
        <end position="458"/>
    </location>
</feature>
<evidence type="ECO:0000313" key="6">
    <source>
        <dbReference type="EMBL" id="KAF9585731.1"/>
    </source>
</evidence>
<sequence>MSKQSLDEYLELDQLLESQAATDSLFSFLFGPEDLVSLGNSLDLSSLTIPLDTIDTLDSVSPVVQTSTDPMFEQVLLDEKEKDIRSLMAHNMLLQQEKEMAVQAQNPPPVAPPTPTSPAPSLSNDALVQLLTSHANSTALSSNCSSAVPDSTARTEKQPLSISTVSTLSPSNKRPSPEPFESPRKEAKTESTTTMRSTPSTFPTVTSSTVMASSAMNSMGISSAESSSNLPINTTLSAATLQFLIQQQSKLPLIPHLFTGKLTRDQTEEILSNLLEATKYLAETTPENESEEDMGDATMSESDQEDATMTAADCQQQQQRQQLAPQRPQAGKTNGLKTQPGIKTDDIPSTSTLKKMTSKERRQLRNKISARNFRVRRKEYITTLEEQVEEHKALARQLREAVYAVYEENRQLKSELETVKQHLTRTTIERAAAAPASAQQQSDSHSEVLQEERPHDQSQQHSVAGSFTDVPMSLSVDNQKLLAAILGRPEINTPIKNNVMLTSRSQSTMLLPNLKKDVPNSAAAGAGSEWKNTNPVYIHTTFVPDVVLGDHFQLGPKEPFSTAPLLLSKAQDELADRPCTKMIEDIKSGVYEQFQNPFWFSAVVHELMQTLLLSTMYGLVAPEDASTEDVATCLAARPLSQSNMSAMTKMTKMVNEDRAKALAMDEMDRQANVAVEWEMQLDLWVETQTRAFMRSLGSSPVVYNGQWLTEQGSTMGWLYEILKARQAEACLLQANELEWFKGSIEVGSL</sequence>
<feature type="coiled-coil region" evidence="3">
    <location>
        <begin position="381"/>
        <end position="429"/>
    </location>
</feature>
<feature type="compositionally biased region" description="Polar residues" evidence="4">
    <location>
        <begin position="138"/>
        <end position="149"/>
    </location>
</feature>
<dbReference type="GO" id="GO:0090575">
    <property type="term" value="C:RNA polymerase II transcription regulator complex"/>
    <property type="evidence" value="ECO:0007669"/>
    <property type="project" value="TreeGrafter"/>
</dbReference>
<dbReference type="EMBL" id="JAABOA010000131">
    <property type="protein sequence ID" value="KAF9585731.1"/>
    <property type="molecule type" value="Genomic_DNA"/>
</dbReference>
<dbReference type="GO" id="GO:0001228">
    <property type="term" value="F:DNA-binding transcription activator activity, RNA polymerase II-specific"/>
    <property type="evidence" value="ECO:0007669"/>
    <property type="project" value="TreeGrafter"/>
</dbReference>
<dbReference type="PROSITE" id="PS00036">
    <property type="entry name" value="BZIP_BASIC"/>
    <property type="match status" value="1"/>
</dbReference>
<dbReference type="CDD" id="cd14810">
    <property type="entry name" value="bZIP_u1"/>
    <property type="match status" value="1"/>
</dbReference>
<evidence type="ECO:0000256" key="1">
    <source>
        <dbReference type="ARBA" id="ARBA00004123"/>
    </source>
</evidence>
<dbReference type="PROSITE" id="PS50217">
    <property type="entry name" value="BZIP"/>
    <property type="match status" value="1"/>
</dbReference>
<evidence type="ECO:0000259" key="5">
    <source>
        <dbReference type="PROSITE" id="PS50217"/>
    </source>
</evidence>
<dbReference type="Gene3D" id="1.20.5.170">
    <property type="match status" value="1"/>
</dbReference>
<organism evidence="6 7">
    <name type="scientific">Lunasporangiospora selenospora</name>
    <dbReference type="NCBI Taxonomy" id="979761"/>
    <lineage>
        <taxon>Eukaryota</taxon>
        <taxon>Fungi</taxon>
        <taxon>Fungi incertae sedis</taxon>
        <taxon>Mucoromycota</taxon>
        <taxon>Mortierellomycotina</taxon>
        <taxon>Mortierellomycetes</taxon>
        <taxon>Mortierellales</taxon>
        <taxon>Mortierellaceae</taxon>
        <taxon>Lunasporangiospora</taxon>
    </lineage>
</organism>
<comment type="caution">
    <text evidence="6">The sequence shown here is derived from an EMBL/GenBank/DDBJ whole genome shotgun (WGS) entry which is preliminary data.</text>
</comment>